<feature type="region of interest" description="Disordered" evidence="4">
    <location>
        <begin position="159"/>
        <end position="178"/>
    </location>
</feature>
<accession>A0A6P8HVW8</accession>
<evidence type="ECO:0000256" key="1">
    <source>
        <dbReference type="ARBA" id="ARBA00023136"/>
    </source>
</evidence>
<dbReference type="InParanoid" id="A0A6P8HVW8"/>
<reference evidence="7" key="1">
    <citation type="submission" date="2025-08" db="UniProtKB">
        <authorList>
            <consortium name="RefSeq"/>
        </authorList>
    </citation>
    <scope>IDENTIFICATION</scope>
    <source>
        <tissue evidence="7">Tentacle</tissue>
    </source>
</reference>
<proteinExistence type="predicted"/>
<dbReference type="PANTHER" id="PTHR20990">
    <property type="entry name" value="PEROXISOMAL BIOGENESIS FACTOR 11"/>
    <property type="match status" value="1"/>
</dbReference>
<comment type="subcellular location">
    <subcellularLocation>
        <location evidence="3">Peroxisome membrane</location>
    </subcellularLocation>
</comment>
<feature type="transmembrane region" description="Helical" evidence="5">
    <location>
        <begin position="210"/>
        <end position="229"/>
    </location>
</feature>
<dbReference type="GO" id="GO:0005778">
    <property type="term" value="C:peroxisomal membrane"/>
    <property type="evidence" value="ECO:0007669"/>
    <property type="project" value="UniProtKB-SubCell"/>
</dbReference>
<sequence length="271" mass="31027">MDSRLAEILETYRGRDKIIRLTAYSCGFVGGLLSNTKLRSLAKSLTILSGNLNETRTVLRLFDDVSMWVHCKNYGVGSKEEDLFLRLTTLIDNFLGQAYYPVEHIAWARDNKILQGKTNLLWAVGILLWLGSLCVSIIQSLWLLRRLRKDVENWRKEGKKRLEEEAGTGTSLEEHTQSRTVNQPGIDRQLQEARYLQEQKFWTKARERQLIVTIVVSLADACNAIHWLPPGFLWSGTFNQTVVGFFGTVSSAAMLYNYLNPVKPIFKEKDI</sequence>
<evidence type="ECO:0000313" key="6">
    <source>
        <dbReference type="Proteomes" id="UP000515163"/>
    </source>
</evidence>
<dbReference type="InterPro" id="IPR026510">
    <property type="entry name" value="PEX11C_met"/>
</dbReference>
<evidence type="ECO:0000256" key="4">
    <source>
        <dbReference type="SAM" id="MobiDB-lite"/>
    </source>
</evidence>
<dbReference type="Proteomes" id="UP000515163">
    <property type="component" value="Unplaced"/>
</dbReference>
<evidence type="ECO:0000256" key="5">
    <source>
        <dbReference type="SAM" id="Phobius"/>
    </source>
</evidence>
<evidence type="ECO:0000256" key="3">
    <source>
        <dbReference type="ARBA" id="ARBA00046271"/>
    </source>
</evidence>
<evidence type="ECO:0000256" key="2">
    <source>
        <dbReference type="ARBA" id="ARBA00023140"/>
    </source>
</evidence>
<dbReference type="Pfam" id="PF05648">
    <property type="entry name" value="PEX11"/>
    <property type="match status" value="1"/>
</dbReference>
<keyword evidence="6" id="KW-1185">Reference proteome</keyword>
<keyword evidence="1 5" id="KW-0472">Membrane</keyword>
<dbReference type="OrthoDB" id="10005898at2759"/>
<dbReference type="RefSeq" id="XP_031556737.1">
    <property type="nucleotide sequence ID" value="XM_031700877.1"/>
</dbReference>
<dbReference type="KEGG" id="aten:116293452"/>
<feature type="transmembrane region" description="Helical" evidence="5">
    <location>
        <begin position="120"/>
        <end position="144"/>
    </location>
</feature>
<dbReference type="GeneID" id="116293452"/>
<gene>
    <name evidence="7" type="primary">LOC116293452</name>
</gene>
<name>A0A6P8HVW8_ACTTE</name>
<protein>
    <submittedName>
        <fullName evidence="7">Peroxisomal membrane protein 11C-like</fullName>
    </submittedName>
</protein>
<keyword evidence="5" id="KW-0812">Transmembrane</keyword>
<dbReference type="PANTHER" id="PTHR20990:SF1">
    <property type="entry name" value="PEROXISOMAL MEMBRANE PROTEIN 11C"/>
    <property type="match status" value="1"/>
</dbReference>
<feature type="transmembrane region" description="Helical" evidence="5">
    <location>
        <begin position="241"/>
        <end position="259"/>
    </location>
</feature>
<dbReference type="FunCoup" id="A0A6P8HVW8">
    <property type="interactions" value="80"/>
</dbReference>
<keyword evidence="5" id="KW-1133">Transmembrane helix</keyword>
<dbReference type="AlphaFoldDB" id="A0A6P8HVW8"/>
<organism evidence="6 7">
    <name type="scientific">Actinia tenebrosa</name>
    <name type="common">Australian red waratah sea anemone</name>
    <dbReference type="NCBI Taxonomy" id="6105"/>
    <lineage>
        <taxon>Eukaryota</taxon>
        <taxon>Metazoa</taxon>
        <taxon>Cnidaria</taxon>
        <taxon>Anthozoa</taxon>
        <taxon>Hexacorallia</taxon>
        <taxon>Actiniaria</taxon>
        <taxon>Actiniidae</taxon>
        <taxon>Actinia</taxon>
    </lineage>
</organism>
<dbReference type="InterPro" id="IPR008733">
    <property type="entry name" value="PEX11"/>
</dbReference>
<dbReference type="GO" id="GO:0016559">
    <property type="term" value="P:peroxisome fission"/>
    <property type="evidence" value="ECO:0007669"/>
    <property type="project" value="InterPro"/>
</dbReference>
<keyword evidence="2" id="KW-0576">Peroxisome</keyword>
<evidence type="ECO:0000313" key="7">
    <source>
        <dbReference type="RefSeq" id="XP_031556737.1"/>
    </source>
</evidence>